<keyword evidence="3" id="KW-1185">Reference proteome</keyword>
<protein>
    <submittedName>
        <fullName evidence="2">Mobile element protein</fullName>
    </submittedName>
</protein>
<name>A0A2A5T5I7_9GAMM</name>
<accession>A0A2A5T5I7</accession>
<dbReference type="Proteomes" id="UP000219020">
    <property type="component" value="Unassembled WGS sequence"/>
</dbReference>
<dbReference type="InterPro" id="IPR025668">
    <property type="entry name" value="Tnp_DDE_dom"/>
</dbReference>
<comment type="caution">
    <text evidence="2">The sequence shown here is derived from an EMBL/GenBank/DDBJ whole genome shotgun (WGS) entry which is preliminary data.</text>
</comment>
<dbReference type="Pfam" id="PF13612">
    <property type="entry name" value="DDE_Tnp_1_3"/>
    <property type="match status" value="1"/>
</dbReference>
<evidence type="ECO:0000259" key="1">
    <source>
        <dbReference type="Pfam" id="PF13612"/>
    </source>
</evidence>
<proteinExistence type="predicted"/>
<dbReference type="AlphaFoldDB" id="A0A2A5T5I7"/>
<evidence type="ECO:0000313" key="2">
    <source>
        <dbReference type="EMBL" id="PCS23435.1"/>
    </source>
</evidence>
<sequence>MQAILVPLYSYLSHRKERSTGIAFVDSSKLQVCHNLGILRHQVFKSTKNRGKGTRGWFYGFKLRLIINDQGGIISVKGTANNVDDRKPISEMVDELWGCLYGDKAYISGPLDRELAEKGVTLITGIKKHETQSDETLELPDAPETLYY</sequence>
<feature type="domain" description="Transposase DDE" evidence="1">
    <location>
        <begin position="18"/>
        <end position="132"/>
    </location>
</feature>
<gene>
    <name evidence="2" type="ORF">BTN49_0399</name>
</gene>
<dbReference type="EMBL" id="NBYY01000009">
    <property type="protein sequence ID" value="PCS23435.1"/>
    <property type="molecule type" value="Genomic_DNA"/>
</dbReference>
<evidence type="ECO:0000313" key="3">
    <source>
        <dbReference type="Proteomes" id="UP000219020"/>
    </source>
</evidence>
<reference evidence="3" key="1">
    <citation type="submission" date="2017-04" db="EMBL/GenBank/DDBJ databases">
        <title>Genome evolution of the luminous symbionts of deep sea anglerfish.</title>
        <authorList>
            <person name="Hendry T.A."/>
        </authorList>
    </citation>
    <scope>NUCLEOTIDE SEQUENCE [LARGE SCALE GENOMIC DNA]</scope>
</reference>
<organism evidence="2 3">
    <name type="scientific">Candidatus Enterovibrio escicola</name>
    <dbReference type="NCBI Taxonomy" id="1927127"/>
    <lineage>
        <taxon>Bacteria</taxon>
        <taxon>Pseudomonadati</taxon>
        <taxon>Pseudomonadota</taxon>
        <taxon>Gammaproteobacteria</taxon>
        <taxon>Vibrionales</taxon>
        <taxon>Vibrionaceae</taxon>
        <taxon>Enterovibrio</taxon>
    </lineage>
</organism>